<organism evidence="1">
    <name type="scientific">Arundo donax</name>
    <name type="common">Giant reed</name>
    <name type="synonym">Donax arundinaceus</name>
    <dbReference type="NCBI Taxonomy" id="35708"/>
    <lineage>
        <taxon>Eukaryota</taxon>
        <taxon>Viridiplantae</taxon>
        <taxon>Streptophyta</taxon>
        <taxon>Embryophyta</taxon>
        <taxon>Tracheophyta</taxon>
        <taxon>Spermatophyta</taxon>
        <taxon>Magnoliopsida</taxon>
        <taxon>Liliopsida</taxon>
        <taxon>Poales</taxon>
        <taxon>Poaceae</taxon>
        <taxon>PACMAD clade</taxon>
        <taxon>Arundinoideae</taxon>
        <taxon>Arundineae</taxon>
        <taxon>Arundo</taxon>
    </lineage>
</organism>
<reference evidence="1" key="1">
    <citation type="submission" date="2014-09" db="EMBL/GenBank/DDBJ databases">
        <authorList>
            <person name="Magalhaes I.L.F."/>
            <person name="Oliveira U."/>
            <person name="Santos F.R."/>
            <person name="Vidigal T.H.D.A."/>
            <person name="Brescovit A.D."/>
            <person name="Santos A.J."/>
        </authorList>
    </citation>
    <scope>NUCLEOTIDE SEQUENCE</scope>
    <source>
        <tissue evidence="1">Shoot tissue taken approximately 20 cm above the soil surface</tissue>
    </source>
</reference>
<protein>
    <submittedName>
        <fullName evidence="1">Uncharacterized protein</fullName>
    </submittedName>
</protein>
<dbReference type="EMBL" id="GBRH01187922">
    <property type="protein sequence ID" value="JAE09974.1"/>
    <property type="molecule type" value="Transcribed_RNA"/>
</dbReference>
<proteinExistence type="predicted"/>
<dbReference type="AlphaFoldDB" id="A0A0A9FFH2"/>
<name>A0A0A9FFH2_ARUDO</name>
<sequence>MISYPFQQFHLNSHINIMCRMLRHDILFSSKIMSLPNFLEEKPTSLSIPYYLSILITYI</sequence>
<reference evidence="1" key="2">
    <citation type="journal article" date="2015" name="Data Brief">
        <title>Shoot transcriptome of the giant reed, Arundo donax.</title>
        <authorList>
            <person name="Barrero R.A."/>
            <person name="Guerrero F.D."/>
            <person name="Moolhuijzen P."/>
            <person name="Goolsby J.A."/>
            <person name="Tidwell J."/>
            <person name="Bellgard S.E."/>
            <person name="Bellgard M.I."/>
        </authorList>
    </citation>
    <scope>NUCLEOTIDE SEQUENCE</scope>
    <source>
        <tissue evidence="1">Shoot tissue taken approximately 20 cm above the soil surface</tissue>
    </source>
</reference>
<evidence type="ECO:0000313" key="1">
    <source>
        <dbReference type="EMBL" id="JAE09974.1"/>
    </source>
</evidence>
<accession>A0A0A9FFH2</accession>